<sequence>MLKRIKPHSDENWRYRTGDIVVDSTEATGRAIVKYILSGRFPETDKVDVSFLEAAWTLQLWHLILYAEQALVWNLKPTNVVAIATYGFFNSHAWLVWASAQYLKFHLDLVNSTDQEWKNLPPKYLQILIREMRYKFEPCLLPTISNSSGN</sequence>
<organism evidence="1">
    <name type="scientific">Lygus hesperus</name>
    <name type="common">Western plant bug</name>
    <dbReference type="NCBI Taxonomy" id="30085"/>
    <lineage>
        <taxon>Eukaryota</taxon>
        <taxon>Metazoa</taxon>
        <taxon>Ecdysozoa</taxon>
        <taxon>Arthropoda</taxon>
        <taxon>Hexapoda</taxon>
        <taxon>Insecta</taxon>
        <taxon>Pterygota</taxon>
        <taxon>Neoptera</taxon>
        <taxon>Paraneoptera</taxon>
        <taxon>Hemiptera</taxon>
        <taxon>Heteroptera</taxon>
        <taxon>Panheteroptera</taxon>
        <taxon>Cimicomorpha</taxon>
        <taxon>Miridae</taxon>
        <taxon>Mirini</taxon>
        <taxon>Lygus</taxon>
    </lineage>
</organism>
<reference evidence="1" key="1">
    <citation type="submission" date="2014-09" db="EMBL/GenBank/DDBJ databases">
        <authorList>
            <person name="Magalhaes I.L.F."/>
            <person name="Oliveira U."/>
            <person name="Santos F.R."/>
            <person name="Vidigal T.H.D.A."/>
            <person name="Brescovit A.D."/>
            <person name="Santos A.J."/>
        </authorList>
    </citation>
    <scope>NUCLEOTIDE SEQUENCE</scope>
</reference>
<dbReference type="Gene3D" id="3.30.710.10">
    <property type="entry name" value="Potassium Channel Kv1.1, Chain A"/>
    <property type="match status" value="1"/>
</dbReference>
<dbReference type="InterPro" id="IPR011333">
    <property type="entry name" value="SKP1/BTB/POZ_sf"/>
</dbReference>
<dbReference type="EMBL" id="GBRD01008598">
    <property type="protein sequence ID" value="JAG57223.1"/>
    <property type="molecule type" value="Transcribed_RNA"/>
</dbReference>
<accession>A0A0K8SV85</accession>
<name>A0A0K8SV85_LYGHE</name>
<proteinExistence type="predicted"/>
<evidence type="ECO:0000313" key="1">
    <source>
        <dbReference type="EMBL" id="JAG57223.1"/>
    </source>
</evidence>
<protein>
    <submittedName>
        <fullName evidence="1">Uncharacterized protein</fullName>
    </submittedName>
</protein>
<dbReference type="AlphaFoldDB" id="A0A0K8SV85"/>